<feature type="domain" description="HTH araC/xylS-type" evidence="4">
    <location>
        <begin position="156"/>
        <end position="253"/>
    </location>
</feature>
<dbReference type="Gene3D" id="1.10.10.60">
    <property type="entry name" value="Homeodomain-like"/>
    <property type="match status" value="1"/>
</dbReference>
<evidence type="ECO:0000313" key="6">
    <source>
        <dbReference type="Proteomes" id="UP001187346"/>
    </source>
</evidence>
<evidence type="ECO:0000256" key="2">
    <source>
        <dbReference type="ARBA" id="ARBA00023163"/>
    </source>
</evidence>
<dbReference type="InterPro" id="IPR013096">
    <property type="entry name" value="Cupin_2"/>
</dbReference>
<evidence type="ECO:0000259" key="4">
    <source>
        <dbReference type="PROSITE" id="PS01124"/>
    </source>
</evidence>
<dbReference type="SUPFAM" id="SSF51182">
    <property type="entry name" value="RmlC-like cupins"/>
    <property type="match status" value="1"/>
</dbReference>
<dbReference type="InterPro" id="IPR011051">
    <property type="entry name" value="RmlC_Cupin_sf"/>
</dbReference>
<name>A0ABU4F597_9ACTN</name>
<dbReference type="Proteomes" id="UP001187346">
    <property type="component" value="Unassembled WGS sequence"/>
</dbReference>
<evidence type="ECO:0000313" key="5">
    <source>
        <dbReference type="EMBL" id="MDV7215756.1"/>
    </source>
</evidence>
<accession>A0ABU4F597</accession>
<organism evidence="5 6">
    <name type="scientific">Streptomyces prunicolor</name>
    <dbReference type="NCBI Taxonomy" id="67348"/>
    <lineage>
        <taxon>Bacteria</taxon>
        <taxon>Bacillati</taxon>
        <taxon>Actinomycetota</taxon>
        <taxon>Actinomycetes</taxon>
        <taxon>Kitasatosporales</taxon>
        <taxon>Streptomycetaceae</taxon>
        <taxon>Streptomyces</taxon>
    </lineage>
</organism>
<dbReference type="InterPro" id="IPR014710">
    <property type="entry name" value="RmlC-like_jellyroll"/>
</dbReference>
<sequence>MSQIRHESVAPTTTRFLGGGETIDRHRHDDHQLIYVSSGVLAITTEHGSWIASNDRAVWIPAHTWHEHRFYGRSHFHTVGFPASGRTPLLDAERPTVVAVDPLVRELLIALTGTTRTGTALTGTETRHIEAVLRDRLRRVTAEPVALPAARDRRLADACRLVEEDLHQPCTLAQLAARVHTSERTLSRLYRDEFGLTFPQWRTRVRIFTAMAMLAEGATVTDTAHACGWATTSAFVQTFAQTAGITPGTYRAGMDGPRQRT</sequence>
<comment type="caution">
    <text evidence="5">The sequence shown here is derived from an EMBL/GenBank/DDBJ whole genome shotgun (WGS) entry which is preliminary data.</text>
</comment>
<dbReference type="InterPro" id="IPR018060">
    <property type="entry name" value="HTH_AraC"/>
</dbReference>
<dbReference type="PANTHER" id="PTHR11019:SF199">
    <property type="entry name" value="HTH-TYPE TRANSCRIPTIONAL REGULATOR NIMR"/>
    <property type="match status" value="1"/>
</dbReference>
<gene>
    <name evidence="5" type="ORF">R5A26_07305</name>
</gene>
<keyword evidence="2" id="KW-0804">Transcription</keyword>
<evidence type="ECO:0000256" key="3">
    <source>
        <dbReference type="SAM" id="MobiDB-lite"/>
    </source>
</evidence>
<proteinExistence type="predicted"/>
<dbReference type="RefSeq" id="WP_317770522.1">
    <property type="nucleotide sequence ID" value="NZ_JAWMAJ010000017.1"/>
</dbReference>
<dbReference type="Pfam" id="PF12833">
    <property type="entry name" value="HTH_18"/>
    <property type="match status" value="1"/>
</dbReference>
<dbReference type="PANTHER" id="PTHR11019">
    <property type="entry name" value="HTH-TYPE TRANSCRIPTIONAL REGULATOR NIMR"/>
    <property type="match status" value="1"/>
</dbReference>
<dbReference type="SMART" id="SM00342">
    <property type="entry name" value="HTH_ARAC"/>
    <property type="match status" value="1"/>
</dbReference>
<evidence type="ECO:0000256" key="1">
    <source>
        <dbReference type="ARBA" id="ARBA00023015"/>
    </source>
</evidence>
<dbReference type="CDD" id="cd06124">
    <property type="entry name" value="cupin_NimR-like_N"/>
    <property type="match status" value="1"/>
</dbReference>
<protein>
    <submittedName>
        <fullName evidence="5">Helix-turn-helix transcriptional regulator</fullName>
    </submittedName>
</protein>
<dbReference type="PROSITE" id="PS01124">
    <property type="entry name" value="HTH_ARAC_FAMILY_2"/>
    <property type="match status" value="1"/>
</dbReference>
<dbReference type="Pfam" id="PF07883">
    <property type="entry name" value="Cupin_2"/>
    <property type="match status" value="1"/>
</dbReference>
<keyword evidence="1" id="KW-0805">Transcription regulation</keyword>
<dbReference type="InterPro" id="IPR009057">
    <property type="entry name" value="Homeodomain-like_sf"/>
</dbReference>
<keyword evidence="6" id="KW-1185">Reference proteome</keyword>
<dbReference type="Gene3D" id="2.60.120.10">
    <property type="entry name" value="Jelly Rolls"/>
    <property type="match status" value="1"/>
</dbReference>
<feature type="region of interest" description="Disordered" evidence="3">
    <location>
        <begin position="1"/>
        <end position="22"/>
    </location>
</feature>
<reference evidence="5 6" key="1">
    <citation type="submission" date="2023-10" db="EMBL/GenBank/DDBJ databases">
        <title>Characterization of rhizosphere-enriched actinobacteria from wheat plants lab-grown on chernevaya soil.</title>
        <authorList>
            <person name="Tikhonova E.N."/>
            <person name="Konopkin A."/>
            <person name="Kravchenko I.K."/>
        </authorList>
    </citation>
    <scope>NUCLEOTIDE SEQUENCE [LARGE SCALE GENOMIC DNA]</scope>
    <source>
        <strain evidence="5 6">RR29</strain>
    </source>
</reference>
<dbReference type="EMBL" id="JAWMAJ010000017">
    <property type="protein sequence ID" value="MDV7215756.1"/>
    <property type="molecule type" value="Genomic_DNA"/>
</dbReference>
<dbReference type="SUPFAM" id="SSF46689">
    <property type="entry name" value="Homeodomain-like"/>
    <property type="match status" value="1"/>
</dbReference>